<dbReference type="Gene3D" id="3.30.1360.200">
    <property type="match status" value="1"/>
</dbReference>
<gene>
    <name evidence="4" type="ORF">JOF29_006025</name>
</gene>
<evidence type="ECO:0000259" key="3">
    <source>
        <dbReference type="Pfam" id="PF22599"/>
    </source>
</evidence>
<dbReference type="EMBL" id="JAGINT010000002">
    <property type="protein sequence ID" value="MBP2354915.1"/>
    <property type="molecule type" value="Genomic_DNA"/>
</dbReference>
<proteinExistence type="predicted"/>
<keyword evidence="5" id="KW-1185">Reference proteome</keyword>
<evidence type="ECO:0000313" key="4">
    <source>
        <dbReference type="EMBL" id="MBP2354915.1"/>
    </source>
</evidence>
<evidence type="ECO:0000313" key="5">
    <source>
        <dbReference type="Proteomes" id="UP000755585"/>
    </source>
</evidence>
<dbReference type="InterPro" id="IPR054384">
    <property type="entry name" value="SecDF_P1_head"/>
</dbReference>
<keyword evidence="2" id="KW-1133">Transmembrane helix</keyword>
<reference evidence="4 5" key="1">
    <citation type="submission" date="2021-03" db="EMBL/GenBank/DDBJ databases">
        <title>Sequencing the genomes of 1000 actinobacteria strains.</title>
        <authorList>
            <person name="Klenk H.-P."/>
        </authorList>
    </citation>
    <scope>NUCLEOTIDE SEQUENCE [LARGE SCALE GENOMIC DNA]</scope>
    <source>
        <strain evidence="4 5">DSM 18824</strain>
    </source>
</reference>
<feature type="transmembrane region" description="Helical" evidence="2">
    <location>
        <begin position="68"/>
        <end position="90"/>
    </location>
</feature>
<name>A0ABS4UTG2_9ACTN</name>
<feature type="domain" description="SecDF P1 head subdomain" evidence="3">
    <location>
        <begin position="141"/>
        <end position="244"/>
    </location>
</feature>
<keyword evidence="2" id="KW-0812">Transmembrane</keyword>
<accession>A0ABS4UTG2</accession>
<organism evidence="4 5">
    <name type="scientific">Kribbella aluminosa</name>
    <dbReference type="NCBI Taxonomy" id="416017"/>
    <lineage>
        <taxon>Bacteria</taxon>
        <taxon>Bacillati</taxon>
        <taxon>Actinomycetota</taxon>
        <taxon>Actinomycetes</taxon>
        <taxon>Propionibacteriales</taxon>
        <taxon>Kribbellaceae</taxon>
        <taxon>Kribbella</taxon>
    </lineage>
</organism>
<evidence type="ECO:0000256" key="1">
    <source>
        <dbReference type="SAM" id="MobiDB-lite"/>
    </source>
</evidence>
<feature type="region of interest" description="Disordered" evidence="1">
    <location>
        <begin position="94"/>
        <end position="113"/>
    </location>
</feature>
<evidence type="ECO:0000256" key="2">
    <source>
        <dbReference type="SAM" id="Phobius"/>
    </source>
</evidence>
<keyword evidence="2" id="KW-0472">Membrane</keyword>
<sequence>MTQPPVPPNEPPYQPGPPPGPPPGQPQYQPGQPPYPPGQPPNQSFQPGPMFEPGPGYQGPPRRSRGPLLIVGGLVLLLVLLLGVGALLFVTRSSDGKPAAKESPAVNTKPSDPKAVEFRRVLAKKPGTCPSPAPDGTACDDKGIVYTVGKVELDGSHVSEVKTGYNTGGSTYWYVSLDLDPEGTKLFGQLTASLAKQVPPANQLAVLVHGQVVTAPTVQSAISGSKIQISGNYTRETAEALAKKITG</sequence>
<comment type="caution">
    <text evidence="4">The sequence shown here is derived from an EMBL/GenBank/DDBJ whole genome shotgun (WGS) entry which is preliminary data.</text>
</comment>
<feature type="compositionally biased region" description="Pro residues" evidence="1">
    <location>
        <begin position="1"/>
        <end position="40"/>
    </location>
</feature>
<dbReference type="RefSeq" id="WP_209697652.1">
    <property type="nucleotide sequence ID" value="NZ_BAAAVU010000008.1"/>
</dbReference>
<dbReference type="Pfam" id="PF22599">
    <property type="entry name" value="SecDF_P1_head"/>
    <property type="match status" value="1"/>
</dbReference>
<dbReference type="Proteomes" id="UP000755585">
    <property type="component" value="Unassembled WGS sequence"/>
</dbReference>
<feature type="region of interest" description="Disordered" evidence="1">
    <location>
        <begin position="1"/>
        <end position="61"/>
    </location>
</feature>
<protein>
    <recommendedName>
        <fullName evidence="3">SecDF P1 head subdomain domain-containing protein</fullName>
    </recommendedName>
</protein>